<reference evidence="2" key="1">
    <citation type="submission" date="2015-12" db="EMBL/GenBank/DDBJ databases">
        <title>De novo transcriptome assembly of four potential Pierce s Disease insect vectors from Arizona vineyards.</title>
        <authorList>
            <person name="Tassone E.E."/>
        </authorList>
    </citation>
    <scope>NUCLEOTIDE SEQUENCE</scope>
</reference>
<evidence type="ECO:0000256" key="1">
    <source>
        <dbReference type="SAM" id="Coils"/>
    </source>
</evidence>
<dbReference type="EMBL" id="GEDC01012780">
    <property type="protein sequence ID" value="JAS24518.1"/>
    <property type="molecule type" value="Transcribed_RNA"/>
</dbReference>
<gene>
    <name evidence="2" type="ORF">g.15082</name>
</gene>
<accession>A0A1B6DFP2</accession>
<keyword evidence="1" id="KW-0175">Coiled coil</keyword>
<evidence type="ECO:0000313" key="2">
    <source>
        <dbReference type="EMBL" id="JAS24518.1"/>
    </source>
</evidence>
<proteinExistence type="predicted"/>
<organism evidence="2">
    <name type="scientific">Clastoptera arizonana</name>
    <name type="common">Arizona spittle bug</name>
    <dbReference type="NCBI Taxonomy" id="38151"/>
    <lineage>
        <taxon>Eukaryota</taxon>
        <taxon>Metazoa</taxon>
        <taxon>Ecdysozoa</taxon>
        <taxon>Arthropoda</taxon>
        <taxon>Hexapoda</taxon>
        <taxon>Insecta</taxon>
        <taxon>Pterygota</taxon>
        <taxon>Neoptera</taxon>
        <taxon>Paraneoptera</taxon>
        <taxon>Hemiptera</taxon>
        <taxon>Auchenorrhyncha</taxon>
        <taxon>Cercopoidea</taxon>
        <taxon>Clastopteridae</taxon>
        <taxon>Clastoptera</taxon>
    </lineage>
</organism>
<name>A0A1B6DFP2_9HEMI</name>
<feature type="coiled-coil region" evidence="1">
    <location>
        <begin position="310"/>
        <end position="339"/>
    </location>
</feature>
<feature type="coiled-coil region" evidence="1">
    <location>
        <begin position="50"/>
        <end position="95"/>
    </location>
</feature>
<sequence>MVHEVTGNKIPSQMEGDVTSLRLELEGARKALNLQTTRCKQIVAAFTKKLEDKEKETKNMRLLRDQQLNEVVRALMVLEARLRREQRNIRSLLGERDAMIRSQQLEIARLKKALDAEYDTVSSAPATSPLDKVDCDVKPDLISSLGITEFNRENTDVDEESNVDSLQLSLCQSDSLLSDLSTQSFNGDALEMFEPVKTANSENNPEKHKPPPLSFVTIKNNLHDEKFTILTPVKEESSSYYSPWKSEYNKNAHNDNTIATTDIEQKKTEIKPTPSTLLQEVRIGSNKNEYEDNPVLNCVNQILLRDQEEFLEEQRALRLKEQERNKLELKQQSEENTARKLTFEEKNVLPNKVESKNGYKEEIKDKYQCNLQQKNTVPPALPPKPSRLTKNLDSRLPLDSVQKKVQNNRMELNRIEIVNKRTSLPNPSSDNELYVISNSAIDDALLERLQGRKGNCVDFGIGLKRALSAGEGLFPASHVVHHPTHKSQQKLSGFKPLDLEVQKGYMKEKSPVKPCVQTGPSKKSPTIKVASPVASLIATVDNVVQEEPRKETSPSVSQIVRRFEDLGTKKEPLVESGDDTLSKNFEEFRLDDCDMETLCGGLEDGDLVKQEVVEKKAEESAEVRVSYENFLEATGLSQKSIMTPSRMFSNHKSVMKPKDVKHRNRVKAAAVIERCLGNPHALTGSTVKYWTEPFL</sequence>
<evidence type="ECO:0008006" key="3">
    <source>
        <dbReference type="Google" id="ProtNLM"/>
    </source>
</evidence>
<dbReference type="AlphaFoldDB" id="A0A1B6DFP2"/>
<protein>
    <recommendedName>
        <fullName evidence="3">Lebercilin domain-containing protein</fullName>
    </recommendedName>
</protein>